<dbReference type="AlphaFoldDB" id="A0A1L9SPS6"/>
<sequence>MTCVLAFACREQKRVSPNKRGLSFSSILHKCVGCLQRRMRGSFSPWLYTWTEIGVYDMGLFSWTRGACSRTTTTITTTTPPASLLHSPTSASQRPIGVEPQSPVNGLIGFFIWFCTQETRSLAAAAASRDKRSLPMQLSVLSLASRPCWQRP</sequence>
<evidence type="ECO:0000313" key="2">
    <source>
        <dbReference type="Proteomes" id="UP000184188"/>
    </source>
</evidence>
<protein>
    <submittedName>
        <fullName evidence="1">Uncharacterized protein</fullName>
    </submittedName>
</protein>
<dbReference type="Proteomes" id="UP000184188">
    <property type="component" value="Unassembled WGS sequence"/>
</dbReference>
<name>A0A1L9SPS6_9EURO</name>
<dbReference type="RefSeq" id="XP_022583574.1">
    <property type="nucleotide sequence ID" value="XM_022724495.1"/>
</dbReference>
<reference evidence="2" key="1">
    <citation type="journal article" date="2017" name="Genome Biol.">
        <title>Comparative genomics reveals high biological diversity and specific adaptations in the industrially and medically important fungal genus Aspergillus.</title>
        <authorList>
            <person name="de Vries R.P."/>
            <person name="Riley R."/>
            <person name="Wiebenga A."/>
            <person name="Aguilar-Osorio G."/>
            <person name="Amillis S."/>
            <person name="Uchima C.A."/>
            <person name="Anderluh G."/>
            <person name="Asadollahi M."/>
            <person name="Askin M."/>
            <person name="Barry K."/>
            <person name="Battaglia E."/>
            <person name="Bayram O."/>
            <person name="Benocci T."/>
            <person name="Braus-Stromeyer S.A."/>
            <person name="Caldana C."/>
            <person name="Canovas D."/>
            <person name="Cerqueira G.C."/>
            <person name="Chen F."/>
            <person name="Chen W."/>
            <person name="Choi C."/>
            <person name="Clum A."/>
            <person name="Dos Santos R.A."/>
            <person name="Damasio A.R."/>
            <person name="Diallinas G."/>
            <person name="Emri T."/>
            <person name="Fekete E."/>
            <person name="Flipphi M."/>
            <person name="Freyberg S."/>
            <person name="Gallo A."/>
            <person name="Gournas C."/>
            <person name="Habgood R."/>
            <person name="Hainaut M."/>
            <person name="Harispe M.L."/>
            <person name="Henrissat B."/>
            <person name="Hilden K.S."/>
            <person name="Hope R."/>
            <person name="Hossain A."/>
            <person name="Karabika E."/>
            <person name="Karaffa L."/>
            <person name="Karanyi Z."/>
            <person name="Krasevec N."/>
            <person name="Kuo A."/>
            <person name="Kusch H."/>
            <person name="LaButti K."/>
            <person name="Lagendijk E.L."/>
            <person name="Lapidus A."/>
            <person name="Levasseur A."/>
            <person name="Lindquist E."/>
            <person name="Lipzen A."/>
            <person name="Logrieco A.F."/>
            <person name="MacCabe A."/>
            <person name="Maekelae M.R."/>
            <person name="Malavazi I."/>
            <person name="Melin P."/>
            <person name="Meyer V."/>
            <person name="Mielnichuk N."/>
            <person name="Miskei M."/>
            <person name="Molnar A.P."/>
            <person name="Mule G."/>
            <person name="Ngan C.Y."/>
            <person name="Orejas M."/>
            <person name="Orosz E."/>
            <person name="Ouedraogo J.P."/>
            <person name="Overkamp K.M."/>
            <person name="Park H.-S."/>
            <person name="Perrone G."/>
            <person name="Piumi F."/>
            <person name="Punt P.J."/>
            <person name="Ram A.F."/>
            <person name="Ramon A."/>
            <person name="Rauscher S."/>
            <person name="Record E."/>
            <person name="Riano-Pachon D.M."/>
            <person name="Robert V."/>
            <person name="Roehrig J."/>
            <person name="Ruller R."/>
            <person name="Salamov A."/>
            <person name="Salih N.S."/>
            <person name="Samson R.A."/>
            <person name="Sandor E."/>
            <person name="Sanguinetti M."/>
            <person name="Schuetze T."/>
            <person name="Sepcic K."/>
            <person name="Shelest E."/>
            <person name="Sherlock G."/>
            <person name="Sophianopoulou V."/>
            <person name="Squina F.M."/>
            <person name="Sun H."/>
            <person name="Susca A."/>
            <person name="Todd R.B."/>
            <person name="Tsang A."/>
            <person name="Unkles S.E."/>
            <person name="van de Wiele N."/>
            <person name="van Rossen-Uffink D."/>
            <person name="Oliveira J.V."/>
            <person name="Vesth T.C."/>
            <person name="Visser J."/>
            <person name="Yu J.-H."/>
            <person name="Zhou M."/>
            <person name="Andersen M.R."/>
            <person name="Archer D.B."/>
            <person name="Baker S.E."/>
            <person name="Benoit I."/>
            <person name="Brakhage A.A."/>
            <person name="Braus G.H."/>
            <person name="Fischer R."/>
            <person name="Frisvad J.C."/>
            <person name="Goldman G.H."/>
            <person name="Houbraken J."/>
            <person name="Oakley B."/>
            <person name="Pocsi I."/>
            <person name="Scazzocchio C."/>
            <person name="Seiboth B."/>
            <person name="vanKuyk P.A."/>
            <person name="Wortman J."/>
            <person name="Dyer P.S."/>
            <person name="Grigoriev I.V."/>
        </authorList>
    </citation>
    <scope>NUCLEOTIDE SEQUENCE [LARGE SCALE GENOMIC DNA]</scope>
    <source>
        <strain evidence="2">CBS 506.65</strain>
    </source>
</reference>
<dbReference type="EMBL" id="KV878338">
    <property type="protein sequence ID" value="OJJ49064.1"/>
    <property type="molecule type" value="Genomic_DNA"/>
</dbReference>
<accession>A0A1L9SPS6</accession>
<proteinExistence type="predicted"/>
<keyword evidence="2" id="KW-1185">Reference proteome</keyword>
<gene>
    <name evidence="1" type="ORF">ASPZODRAFT_1388379</name>
</gene>
<organism evidence="1 2">
    <name type="scientific">Penicilliopsis zonata CBS 506.65</name>
    <dbReference type="NCBI Taxonomy" id="1073090"/>
    <lineage>
        <taxon>Eukaryota</taxon>
        <taxon>Fungi</taxon>
        <taxon>Dikarya</taxon>
        <taxon>Ascomycota</taxon>
        <taxon>Pezizomycotina</taxon>
        <taxon>Eurotiomycetes</taxon>
        <taxon>Eurotiomycetidae</taxon>
        <taxon>Eurotiales</taxon>
        <taxon>Aspergillaceae</taxon>
        <taxon>Penicilliopsis</taxon>
    </lineage>
</organism>
<evidence type="ECO:0000313" key="1">
    <source>
        <dbReference type="EMBL" id="OJJ49064.1"/>
    </source>
</evidence>
<dbReference type="GeneID" id="34610960"/>
<dbReference type="VEuPathDB" id="FungiDB:ASPZODRAFT_1388379"/>